<dbReference type="CDD" id="cd09603">
    <property type="entry name" value="M1_APN_like"/>
    <property type="match status" value="1"/>
</dbReference>
<keyword evidence="2" id="KW-0031">Aminopeptidase</keyword>
<keyword evidence="3" id="KW-1185">Reference proteome</keyword>
<keyword evidence="2" id="KW-0645">Protease</keyword>
<gene>
    <name evidence="2" type="ORF">RM545_14090</name>
</gene>
<feature type="domain" description="Peptidase M1 membrane alanine aminopeptidase" evidence="1">
    <location>
        <begin position="263"/>
        <end position="468"/>
    </location>
</feature>
<dbReference type="PANTHER" id="PTHR45726">
    <property type="entry name" value="LEUKOTRIENE A-4 HYDROLASE"/>
    <property type="match status" value="1"/>
</dbReference>
<dbReference type="Gene3D" id="2.60.40.1730">
    <property type="entry name" value="tricorn interacting facor f3 domain"/>
    <property type="match status" value="1"/>
</dbReference>
<dbReference type="PANTHER" id="PTHR45726:SF3">
    <property type="entry name" value="LEUKOTRIENE A-4 HYDROLASE"/>
    <property type="match status" value="1"/>
</dbReference>
<sequence length="546" mass="62947">MKNLFFLIFAFFFIVPVSSCQVLSNKEGKYTEADSLRGSLRKERAYDVLKYHLQVRVVPENKFISGSNTITFRTKEKLPVMQVDLFENMKVDSIVRKGKKLQYKRKHNAVFVEFSNPLRKGKKDSIQFYYSGNPVVAERAPWDGGFVWTEDEKGNPWIAVAVQGAGASLWYPNKDHQSDEPNEVLSEVEVPTGLTNVSNGRLLGSEKLEDGYTRWKWKVSNPINNYNVVVNIGKYAHFHDNYKDLDLDYYVLEYNLEKAKEQFEQVKPMMECFYEKMGPYPFPEDGFKLVETPYLGMEHQSAVAYGNHYMNGYLGSDLSGTGHGLSWDYIIIHESGHEWYGNSITSKDIADMWVHEGFTSYTEAIFVECEQGKENALEYLKGLRRNISNENPIIGDYGVNAEGSGDMYAKGANLLNTIRSIYKDDELWWKTLKDYTETFKHQTVTTQQVEDFFNEPIATNLQPVFDQYLRETAIPELQLKQEGATISFRWKADVQNFTMPVDVLINGEEERLIPTENWQKLAGVKNIDAIEVKIEEFYVDVEKFGK</sequence>
<organism evidence="2 3">
    <name type="scientific">Autumnicola lenta</name>
    <dbReference type="NCBI Taxonomy" id="3075593"/>
    <lineage>
        <taxon>Bacteria</taxon>
        <taxon>Pseudomonadati</taxon>
        <taxon>Bacteroidota</taxon>
        <taxon>Flavobacteriia</taxon>
        <taxon>Flavobacteriales</taxon>
        <taxon>Flavobacteriaceae</taxon>
        <taxon>Autumnicola</taxon>
    </lineage>
</organism>
<dbReference type="InterPro" id="IPR034015">
    <property type="entry name" value="M1_LTA4H"/>
</dbReference>
<keyword evidence="2" id="KW-0378">Hydrolase</keyword>
<dbReference type="Pfam" id="PF01433">
    <property type="entry name" value="Peptidase_M1"/>
    <property type="match status" value="1"/>
</dbReference>
<comment type="caution">
    <text evidence="2">The sequence shown here is derived from an EMBL/GenBank/DDBJ whole genome shotgun (WGS) entry which is preliminary data.</text>
</comment>
<evidence type="ECO:0000259" key="1">
    <source>
        <dbReference type="Pfam" id="PF01433"/>
    </source>
</evidence>
<evidence type="ECO:0000313" key="3">
    <source>
        <dbReference type="Proteomes" id="UP001245285"/>
    </source>
</evidence>
<evidence type="ECO:0000313" key="2">
    <source>
        <dbReference type="EMBL" id="MDT0647826.1"/>
    </source>
</evidence>
<dbReference type="InterPro" id="IPR027268">
    <property type="entry name" value="Peptidase_M4/M1_CTD_sf"/>
</dbReference>
<dbReference type="EMBL" id="JAVRHO010000022">
    <property type="protein sequence ID" value="MDT0647826.1"/>
    <property type="molecule type" value="Genomic_DNA"/>
</dbReference>
<dbReference type="Proteomes" id="UP001245285">
    <property type="component" value="Unassembled WGS sequence"/>
</dbReference>
<dbReference type="Gene3D" id="1.10.390.10">
    <property type="entry name" value="Neutral Protease Domain 2"/>
    <property type="match status" value="1"/>
</dbReference>
<reference evidence="2 3" key="1">
    <citation type="submission" date="2023-09" db="EMBL/GenBank/DDBJ databases">
        <authorList>
            <person name="Rey-Velasco X."/>
        </authorList>
    </citation>
    <scope>NUCLEOTIDE SEQUENCE [LARGE SCALE GENOMIC DNA]</scope>
    <source>
        <strain evidence="2 3">F260</strain>
    </source>
</reference>
<dbReference type="RefSeq" id="WP_311495928.1">
    <property type="nucleotide sequence ID" value="NZ_JAVRHO010000022.1"/>
</dbReference>
<dbReference type="SUPFAM" id="SSF55486">
    <property type="entry name" value="Metalloproteases ('zincins'), catalytic domain"/>
    <property type="match status" value="1"/>
</dbReference>
<dbReference type="GO" id="GO:0004177">
    <property type="term" value="F:aminopeptidase activity"/>
    <property type="evidence" value="ECO:0007669"/>
    <property type="project" value="UniProtKB-KW"/>
</dbReference>
<dbReference type="SUPFAM" id="SSF63737">
    <property type="entry name" value="Leukotriene A4 hydrolase N-terminal domain"/>
    <property type="match status" value="1"/>
</dbReference>
<accession>A0ABU3CN88</accession>
<protein>
    <submittedName>
        <fullName evidence="2">M1 family metallopeptidase</fullName>
        <ecNumber evidence="2">3.4.11.-</ecNumber>
    </submittedName>
</protein>
<dbReference type="InterPro" id="IPR042097">
    <property type="entry name" value="Aminopeptidase_N-like_N_sf"/>
</dbReference>
<proteinExistence type="predicted"/>
<dbReference type="EC" id="3.4.11.-" evidence="2"/>
<dbReference type="InterPro" id="IPR014782">
    <property type="entry name" value="Peptidase_M1_dom"/>
</dbReference>
<name>A0ABU3CN88_9FLAO</name>